<sequence length="83" mass="9359">MGNIEVRIFSEELVFLPLLLSIIPFNIPKINAMVMEAERSKAVLPEALYSSSTNDFPLIFSPILNSKRETNIELLLLRIILTG</sequence>
<name>A0A645FR91_9ZZZZ</name>
<evidence type="ECO:0000313" key="1">
    <source>
        <dbReference type="EMBL" id="MPN16236.1"/>
    </source>
</evidence>
<reference evidence="1" key="1">
    <citation type="submission" date="2019-08" db="EMBL/GenBank/DDBJ databases">
        <authorList>
            <person name="Kucharzyk K."/>
            <person name="Murdoch R.W."/>
            <person name="Higgins S."/>
            <person name="Loffler F."/>
        </authorList>
    </citation>
    <scope>NUCLEOTIDE SEQUENCE</scope>
</reference>
<comment type="caution">
    <text evidence="1">The sequence shown here is derived from an EMBL/GenBank/DDBJ whole genome shotgun (WGS) entry which is preliminary data.</text>
</comment>
<proteinExistence type="predicted"/>
<dbReference type="AlphaFoldDB" id="A0A645FR91"/>
<gene>
    <name evidence="1" type="ORF">SDC9_163574</name>
</gene>
<dbReference type="EMBL" id="VSSQ01063156">
    <property type="protein sequence ID" value="MPN16236.1"/>
    <property type="molecule type" value="Genomic_DNA"/>
</dbReference>
<organism evidence="1">
    <name type="scientific">bioreactor metagenome</name>
    <dbReference type="NCBI Taxonomy" id="1076179"/>
    <lineage>
        <taxon>unclassified sequences</taxon>
        <taxon>metagenomes</taxon>
        <taxon>ecological metagenomes</taxon>
    </lineage>
</organism>
<protein>
    <submittedName>
        <fullName evidence="1">Uncharacterized protein</fullName>
    </submittedName>
</protein>
<accession>A0A645FR91</accession>